<keyword evidence="2" id="KW-1185">Reference proteome</keyword>
<dbReference type="Proteomes" id="UP001501195">
    <property type="component" value="Unassembled WGS sequence"/>
</dbReference>
<dbReference type="InterPro" id="IPR016499">
    <property type="entry name" value="NucleicA-bd_Rv2694c_prd"/>
</dbReference>
<dbReference type="PIRSF" id="PIRSF006910">
    <property type="entry name" value="NA_bind_Rv2694c_prd"/>
    <property type="match status" value="1"/>
</dbReference>
<gene>
    <name evidence="1" type="ORF">GCM10023225_24210</name>
</gene>
<proteinExistence type="predicted"/>
<organism evidence="1 2">
    <name type="scientific">Kineococcus glutinatus</name>
    <dbReference type="NCBI Taxonomy" id="1070872"/>
    <lineage>
        <taxon>Bacteria</taxon>
        <taxon>Bacillati</taxon>
        <taxon>Actinomycetota</taxon>
        <taxon>Actinomycetes</taxon>
        <taxon>Kineosporiales</taxon>
        <taxon>Kineosporiaceae</taxon>
        <taxon>Kineococcus</taxon>
    </lineage>
</organism>
<dbReference type="InterPro" id="IPR012340">
    <property type="entry name" value="NA-bd_OB-fold"/>
</dbReference>
<evidence type="ECO:0000313" key="1">
    <source>
        <dbReference type="EMBL" id="GAA4984225.1"/>
    </source>
</evidence>
<reference evidence="2" key="1">
    <citation type="journal article" date="2019" name="Int. J. Syst. Evol. Microbiol.">
        <title>The Global Catalogue of Microorganisms (GCM) 10K type strain sequencing project: providing services to taxonomists for standard genome sequencing and annotation.</title>
        <authorList>
            <consortium name="The Broad Institute Genomics Platform"/>
            <consortium name="The Broad Institute Genome Sequencing Center for Infectious Disease"/>
            <person name="Wu L."/>
            <person name="Ma J."/>
        </authorList>
    </citation>
    <scope>NUCLEOTIDE SEQUENCE [LARGE SCALE GENOMIC DNA]</scope>
    <source>
        <strain evidence="2">JCM 18126</strain>
    </source>
</reference>
<dbReference type="CDD" id="cd04488">
    <property type="entry name" value="RecG_wedge_OBF"/>
    <property type="match status" value="1"/>
</dbReference>
<name>A0ABP9I0T7_9ACTN</name>
<comment type="caution">
    <text evidence="1">The sequence shown here is derived from an EMBL/GenBank/DDBJ whole genome shotgun (WGS) entry which is preliminary data.</text>
</comment>
<evidence type="ECO:0000313" key="2">
    <source>
        <dbReference type="Proteomes" id="UP001501195"/>
    </source>
</evidence>
<accession>A0ABP9I0T7</accession>
<dbReference type="EMBL" id="BAABIL010000375">
    <property type="protein sequence ID" value="GAA4984225.1"/>
    <property type="molecule type" value="Genomic_DNA"/>
</dbReference>
<dbReference type="Gene3D" id="2.40.50.140">
    <property type="entry name" value="Nucleic acid-binding proteins"/>
    <property type="match status" value="1"/>
</dbReference>
<sequence length="150" mass="16227">MLRVGAGAPRAPGRVYAGRVAKTSAPSGAARWRRVLQRFTASELDLAAVEEQEVAVRHGGTPCRALPVRQRACVCGALRSVTLQPRGGVPTLQAELFDGSGTVVLVWLGRRRIAGVEVGRRLTARGMVVEDDGRRVIFNPRYELLTPETV</sequence>
<protein>
    <submittedName>
        <fullName evidence="1">OB-fold nucleic acid binding domain-containing protein</fullName>
    </submittedName>
</protein>